<name>A0ABS4DFB5_9CHLR</name>
<dbReference type="RefSeq" id="WP_135480548.1">
    <property type="nucleotide sequence ID" value="NZ_SIJK02000056.1"/>
</dbReference>
<accession>A0ABS4DFB5</accession>
<gene>
    <name evidence="1" type="ORF">EYB53_020565</name>
</gene>
<organism evidence="1 2">
    <name type="scientific">Candidatus Chloroploca mongolica</name>
    <dbReference type="NCBI Taxonomy" id="2528176"/>
    <lineage>
        <taxon>Bacteria</taxon>
        <taxon>Bacillati</taxon>
        <taxon>Chloroflexota</taxon>
        <taxon>Chloroflexia</taxon>
        <taxon>Chloroflexales</taxon>
        <taxon>Chloroflexineae</taxon>
        <taxon>Oscillochloridaceae</taxon>
        <taxon>Candidatus Chloroploca</taxon>
    </lineage>
</organism>
<comment type="caution">
    <text evidence="1">The sequence shown here is derived from an EMBL/GenBank/DDBJ whole genome shotgun (WGS) entry which is preliminary data.</text>
</comment>
<reference evidence="1 2" key="1">
    <citation type="submission" date="2021-03" db="EMBL/GenBank/DDBJ databases">
        <authorList>
            <person name="Grouzdev D.S."/>
        </authorList>
    </citation>
    <scope>NUCLEOTIDE SEQUENCE [LARGE SCALE GENOMIC DNA]</scope>
    <source>
        <strain evidence="1 2">M50-1</strain>
    </source>
</reference>
<dbReference type="EMBL" id="SIJK02000056">
    <property type="protein sequence ID" value="MBP1468118.1"/>
    <property type="molecule type" value="Genomic_DNA"/>
</dbReference>
<evidence type="ECO:0000313" key="1">
    <source>
        <dbReference type="EMBL" id="MBP1468118.1"/>
    </source>
</evidence>
<evidence type="ECO:0000313" key="2">
    <source>
        <dbReference type="Proteomes" id="UP001193081"/>
    </source>
</evidence>
<sequence>MNQLRWRDYLENPNPLVAALLTRMQVAPRERRAVKAACMAYLVGLPISTKRRRMLRQFLEVYLPLQPAEERLLQEELADLVPREPED</sequence>
<dbReference type="Proteomes" id="UP001193081">
    <property type="component" value="Unassembled WGS sequence"/>
</dbReference>
<protein>
    <submittedName>
        <fullName evidence="1">Uncharacterized protein</fullName>
    </submittedName>
</protein>
<proteinExistence type="predicted"/>
<keyword evidence="2" id="KW-1185">Reference proteome</keyword>